<comment type="caution">
    <text evidence="2">The sequence shown here is derived from an EMBL/GenBank/DDBJ whole genome shotgun (WGS) entry which is preliminary data.</text>
</comment>
<accession>A0A9X2UPB6</accession>
<dbReference type="Proteomes" id="UP001155040">
    <property type="component" value="Unassembled WGS sequence"/>
</dbReference>
<dbReference type="EMBL" id="JANUBF010000023">
    <property type="protein sequence ID" value="MCS4037684.1"/>
    <property type="molecule type" value="Genomic_DNA"/>
</dbReference>
<feature type="compositionally biased region" description="Basic and acidic residues" evidence="1">
    <location>
        <begin position="90"/>
        <end position="102"/>
    </location>
</feature>
<protein>
    <submittedName>
        <fullName evidence="2">Uncharacterized protein</fullName>
    </submittedName>
</protein>
<evidence type="ECO:0000313" key="2">
    <source>
        <dbReference type="EMBL" id="MCS4037684.1"/>
    </source>
</evidence>
<sequence length="102" mass="10814">MLPDLSCEGGYRKDLVPPQVVQDGTACDAVGLHRRIAEGNVFVSYHVVVQGLLRLDARLRVAQLTRGVAAGVLLPGEMLSARGPAGARPNRGEDIDKEGAPE</sequence>
<proteinExistence type="predicted"/>
<organism evidence="2 3">
    <name type="scientific">Salinibacter ruber</name>
    <dbReference type="NCBI Taxonomy" id="146919"/>
    <lineage>
        <taxon>Bacteria</taxon>
        <taxon>Pseudomonadati</taxon>
        <taxon>Rhodothermota</taxon>
        <taxon>Rhodothermia</taxon>
        <taxon>Rhodothermales</taxon>
        <taxon>Salinibacteraceae</taxon>
        <taxon>Salinibacter</taxon>
    </lineage>
</organism>
<feature type="region of interest" description="Disordered" evidence="1">
    <location>
        <begin position="80"/>
        <end position="102"/>
    </location>
</feature>
<gene>
    <name evidence="2" type="ORF">GGQ01_002771</name>
</gene>
<name>A0A9X2UPB6_9BACT</name>
<reference evidence="2" key="1">
    <citation type="submission" date="2022-08" db="EMBL/GenBank/DDBJ databases">
        <title>Genomic Encyclopedia of Type Strains, Phase V (KMG-V): Genome sequencing to study the core and pangenomes of soil and plant-associated prokaryotes.</title>
        <authorList>
            <person name="Whitman W."/>
        </authorList>
    </citation>
    <scope>NUCLEOTIDE SEQUENCE</scope>
    <source>
        <strain evidence="2">SP3012</strain>
    </source>
</reference>
<dbReference type="AlphaFoldDB" id="A0A9X2UPB6"/>
<evidence type="ECO:0000256" key="1">
    <source>
        <dbReference type="SAM" id="MobiDB-lite"/>
    </source>
</evidence>
<evidence type="ECO:0000313" key="3">
    <source>
        <dbReference type="Proteomes" id="UP001155040"/>
    </source>
</evidence>